<dbReference type="RefSeq" id="XP_031787764.1">
    <property type="nucleotide sequence ID" value="XM_031931904.2"/>
</dbReference>
<dbReference type="AlphaFoldDB" id="A0A7M7TAS2"/>
<protein>
    <submittedName>
        <fullName evidence="2">Uncharacterized protein</fullName>
    </submittedName>
</protein>
<dbReference type="GeneID" id="116417662"/>
<evidence type="ECO:0000256" key="1">
    <source>
        <dbReference type="SAM" id="Coils"/>
    </source>
</evidence>
<evidence type="ECO:0000313" key="2">
    <source>
        <dbReference type="EnsemblMetazoa" id="XP_031787764"/>
    </source>
</evidence>
<evidence type="ECO:0000313" key="3">
    <source>
        <dbReference type="Proteomes" id="UP000002358"/>
    </source>
</evidence>
<dbReference type="KEGG" id="nvi:116417662"/>
<dbReference type="Proteomes" id="UP000002358">
    <property type="component" value="Chromosome 5"/>
</dbReference>
<feature type="coiled-coil region" evidence="1">
    <location>
        <begin position="27"/>
        <end position="57"/>
    </location>
</feature>
<accession>A0A7M7TAS2</accession>
<sequence>MRRIYFLLIFIYSDKTNTSTFSENSELENLHVENKLLKQLNEELMDKNALIKELWEKRKNVDETAPVRNNQKTYADIMANRQPIKSQRVPRIIVKSLKSENKDPKEFSKKVCNLLIEKKDIQTKQVKSINDSEIEIKSMNEKSAKATIELLSRKLSNNYKTTIEKIESPKFKIVGVDNYNKMNLEDLEKDLNNRHFNEYDEKCKVLYL</sequence>
<name>A0A7M7TAS2_NASVI</name>
<dbReference type="EnsemblMetazoa" id="XM_031931904">
    <property type="protein sequence ID" value="XP_031787764"/>
    <property type="gene ID" value="LOC116417662"/>
</dbReference>
<reference evidence="2" key="1">
    <citation type="submission" date="2021-01" db="UniProtKB">
        <authorList>
            <consortium name="EnsemblMetazoa"/>
        </authorList>
    </citation>
    <scope>IDENTIFICATION</scope>
</reference>
<proteinExistence type="predicted"/>
<dbReference type="InParanoid" id="A0A7M7TAS2"/>
<dbReference type="SMR" id="A0A7M7TAS2"/>
<keyword evidence="1" id="KW-0175">Coiled coil</keyword>
<keyword evidence="3" id="KW-1185">Reference proteome</keyword>
<organism evidence="2 3">
    <name type="scientific">Nasonia vitripennis</name>
    <name type="common">Parasitic wasp</name>
    <dbReference type="NCBI Taxonomy" id="7425"/>
    <lineage>
        <taxon>Eukaryota</taxon>
        <taxon>Metazoa</taxon>
        <taxon>Ecdysozoa</taxon>
        <taxon>Arthropoda</taxon>
        <taxon>Hexapoda</taxon>
        <taxon>Insecta</taxon>
        <taxon>Pterygota</taxon>
        <taxon>Neoptera</taxon>
        <taxon>Endopterygota</taxon>
        <taxon>Hymenoptera</taxon>
        <taxon>Apocrita</taxon>
        <taxon>Proctotrupomorpha</taxon>
        <taxon>Chalcidoidea</taxon>
        <taxon>Pteromalidae</taxon>
        <taxon>Pteromalinae</taxon>
        <taxon>Nasonia</taxon>
    </lineage>
</organism>